<dbReference type="GO" id="GO:1990229">
    <property type="term" value="C:iron-sulfur cluster assembly complex"/>
    <property type="evidence" value="ECO:0007669"/>
    <property type="project" value="UniProtKB-ARBA"/>
</dbReference>
<dbReference type="InterPro" id="IPR036065">
    <property type="entry name" value="BolA-like_sf"/>
</dbReference>
<dbReference type="Ensembl" id="ENSEBUT00000010805.1">
    <property type="protein sequence ID" value="ENSEBUP00000010261.1"/>
    <property type="gene ID" value="ENSEBUG00000006595.1"/>
</dbReference>
<comment type="similarity">
    <text evidence="1 5">Belongs to the BolA/IbaG family.</text>
</comment>
<evidence type="ECO:0000313" key="7">
    <source>
        <dbReference type="Proteomes" id="UP000694388"/>
    </source>
</evidence>
<accession>A0A8C4Q5B0</accession>
<dbReference type="InterPro" id="IPR002634">
    <property type="entry name" value="BolA"/>
</dbReference>
<evidence type="ECO:0000256" key="3">
    <source>
        <dbReference type="ARBA" id="ARBA00064144"/>
    </source>
</evidence>
<dbReference type="InterPro" id="IPR050961">
    <property type="entry name" value="BolA/IbaG_stress_morph_reg"/>
</dbReference>
<dbReference type="PANTHER" id="PTHR46229">
    <property type="entry name" value="BOLA TRANSCRIPTION REGULATOR"/>
    <property type="match status" value="1"/>
</dbReference>
<dbReference type="OMA" id="QCTRRIT"/>
<evidence type="ECO:0000313" key="6">
    <source>
        <dbReference type="Ensembl" id="ENSEBUP00000010261.1"/>
    </source>
</evidence>
<evidence type="ECO:0000256" key="1">
    <source>
        <dbReference type="ARBA" id="ARBA00005578"/>
    </source>
</evidence>
<protein>
    <recommendedName>
        <fullName evidence="4">BolA-like protein 1</fullName>
    </recommendedName>
</protein>
<proteinExistence type="inferred from homology"/>
<evidence type="ECO:0000256" key="2">
    <source>
        <dbReference type="ARBA" id="ARBA00053549"/>
    </source>
</evidence>
<keyword evidence="7" id="KW-1185">Reference proteome</keyword>
<reference evidence="6" key="2">
    <citation type="submission" date="2025-09" db="UniProtKB">
        <authorList>
            <consortium name="Ensembl"/>
        </authorList>
    </citation>
    <scope>IDENTIFICATION</scope>
</reference>
<dbReference type="Gene3D" id="3.30.300.90">
    <property type="entry name" value="BolA-like"/>
    <property type="match status" value="1"/>
</dbReference>
<dbReference type="GO" id="GO:0005739">
    <property type="term" value="C:mitochondrion"/>
    <property type="evidence" value="ECO:0007669"/>
    <property type="project" value="TreeGrafter"/>
</dbReference>
<dbReference type="Proteomes" id="UP000694388">
    <property type="component" value="Unplaced"/>
</dbReference>
<name>A0A8C4Q5B0_EPTBU</name>
<organism evidence="6 7">
    <name type="scientific">Eptatretus burgeri</name>
    <name type="common">Inshore hagfish</name>
    <dbReference type="NCBI Taxonomy" id="7764"/>
    <lineage>
        <taxon>Eukaryota</taxon>
        <taxon>Metazoa</taxon>
        <taxon>Chordata</taxon>
        <taxon>Craniata</taxon>
        <taxon>Vertebrata</taxon>
        <taxon>Cyclostomata</taxon>
        <taxon>Myxini</taxon>
        <taxon>Myxiniformes</taxon>
        <taxon>Myxinidae</taxon>
        <taxon>Eptatretinae</taxon>
        <taxon>Eptatretus</taxon>
    </lineage>
</organism>
<evidence type="ECO:0000256" key="4">
    <source>
        <dbReference type="ARBA" id="ARBA00068230"/>
    </source>
</evidence>
<dbReference type="GeneTree" id="ENSGT00510000048165"/>
<comment type="subunit">
    <text evidence="3">Interacts with GLRX5.</text>
</comment>
<dbReference type="AlphaFoldDB" id="A0A8C4Q5B0"/>
<reference evidence="6" key="1">
    <citation type="submission" date="2025-08" db="UniProtKB">
        <authorList>
            <consortium name="Ensembl"/>
        </authorList>
    </citation>
    <scope>IDENTIFICATION</scope>
</reference>
<comment type="function">
    <text evidence="2">Acts as a mitochondrial iron-sulfur (Fe-S) cluster assembly factor that facilitates (Fe-S) cluster insertion into a subset of mitochondrial proteins. Probably acts together with the monothiol glutaredoxin GLRX5. May protect cells against oxidative stress.</text>
</comment>
<dbReference type="Pfam" id="PF01722">
    <property type="entry name" value="BolA"/>
    <property type="match status" value="1"/>
</dbReference>
<evidence type="ECO:0000256" key="5">
    <source>
        <dbReference type="RuleBase" id="RU003860"/>
    </source>
</evidence>
<dbReference type="PANTHER" id="PTHR46229:SF2">
    <property type="entry name" value="BOLA-LIKE PROTEIN 1"/>
    <property type="match status" value="1"/>
</dbReference>
<dbReference type="FunFam" id="3.30.300.90:FF:000001">
    <property type="entry name" value="Transcriptional regulator BolA"/>
    <property type="match status" value="1"/>
</dbReference>
<sequence>MGPSSLRAVARPVETRIREKLTRMLQPQHLEVINESSAHAVPKGSETHFRVLVVSSLFGGERGVARHRRVYEVLGDELSAGVHALAIEARTPDEWAGGGPIGRSPPCLGGGRVATAGSGDGYLVKGMSGVTQDE</sequence>
<dbReference type="SUPFAM" id="SSF82657">
    <property type="entry name" value="BolA-like"/>
    <property type="match status" value="1"/>
</dbReference>